<dbReference type="GO" id="GO:0005975">
    <property type="term" value="P:carbohydrate metabolic process"/>
    <property type="evidence" value="ECO:0007669"/>
    <property type="project" value="InterPro"/>
</dbReference>
<evidence type="ECO:0000313" key="4">
    <source>
        <dbReference type="Proteomes" id="UP000286402"/>
    </source>
</evidence>
<dbReference type="RefSeq" id="WP_220699553.1">
    <property type="nucleotide sequence ID" value="NZ_MCAQ01000001.1"/>
</dbReference>
<proteinExistence type="predicted"/>
<keyword evidence="4" id="KW-1185">Reference proteome</keyword>
<protein>
    <submittedName>
        <fullName evidence="3">9-O-acetylesterase</fullName>
    </submittedName>
</protein>
<keyword evidence="1" id="KW-0378">Hydrolase</keyword>
<evidence type="ECO:0000259" key="2">
    <source>
        <dbReference type="Pfam" id="PF03629"/>
    </source>
</evidence>
<dbReference type="PANTHER" id="PTHR22901">
    <property type="entry name" value="SIALATE O-ACETYLESTERASE"/>
    <property type="match status" value="1"/>
</dbReference>
<dbReference type="SUPFAM" id="SSF52266">
    <property type="entry name" value="SGNH hydrolase"/>
    <property type="match status" value="1"/>
</dbReference>
<dbReference type="Proteomes" id="UP000286402">
    <property type="component" value="Unassembled WGS sequence"/>
</dbReference>
<dbReference type="GO" id="GO:0004553">
    <property type="term" value="F:hydrolase activity, hydrolyzing O-glycosyl compounds"/>
    <property type="evidence" value="ECO:0007669"/>
    <property type="project" value="InterPro"/>
</dbReference>
<dbReference type="GO" id="GO:0001681">
    <property type="term" value="F:sialate O-acetylesterase activity"/>
    <property type="evidence" value="ECO:0007669"/>
    <property type="project" value="InterPro"/>
</dbReference>
<dbReference type="InterPro" id="IPR005181">
    <property type="entry name" value="SASA"/>
</dbReference>
<evidence type="ECO:0000313" key="3">
    <source>
        <dbReference type="EMBL" id="RKF42030.1"/>
    </source>
</evidence>
<organism evidence="3 4">
    <name type="scientific">Sphingobacterium siyangense</name>
    <dbReference type="NCBI Taxonomy" id="459529"/>
    <lineage>
        <taxon>Bacteria</taxon>
        <taxon>Pseudomonadati</taxon>
        <taxon>Bacteroidota</taxon>
        <taxon>Sphingobacteriia</taxon>
        <taxon>Sphingobacteriales</taxon>
        <taxon>Sphingobacteriaceae</taxon>
        <taxon>Sphingobacterium</taxon>
    </lineage>
</organism>
<dbReference type="InterPro" id="IPR008979">
    <property type="entry name" value="Galactose-bd-like_sf"/>
</dbReference>
<evidence type="ECO:0000256" key="1">
    <source>
        <dbReference type="ARBA" id="ARBA00022801"/>
    </source>
</evidence>
<comment type="caution">
    <text evidence="3">The sequence shown here is derived from an EMBL/GenBank/DDBJ whole genome shotgun (WGS) entry which is preliminary data.</text>
</comment>
<dbReference type="SUPFAM" id="SSF49785">
    <property type="entry name" value="Galactose-binding domain-like"/>
    <property type="match status" value="1"/>
</dbReference>
<dbReference type="AlphaFoldDB" id="A0A420GA11"/>
<dbReference type="Gene3D" id="3.40.50.1110">
    <property type="entry name" value="SGNH hydrolase"/>
    <property type="match status" value="1"/>
</dbReference>
<sequence>MFFRIENFFCFSSFFSRLTLVTVWLLGLLPCAASVRLPAILGDQMVLQRDIDLNIWGWAAKGEKITLRFRGAYYYTEAGRDGKWSVHIPPQHYGGPYLMEINNIVIRDVLIGDVWLCSGQSNMETPIKRLVERFPEINESNNHMIRYFKVPTQNSIVDRQEDIPSGERWHSGIASDVMNWTALAYFYAMESYRHNDIPVGMIVSSLGGSGIERWIDHKYLKKFPELLLDQHAVDSLRLAERDLGADYWTEEEYNDSDWPTVLVPEYWEKAQRTTKGVRYYRKNFTVPEAKEGRHAKLYLGTLIDSDSVYVNGHFVGSTAYRYPPRIYDIPAGILHEGRNNLTVRLRSDGGDGGFTPDKSYKIRLDDVCIDLAGEWRWQIAIDQEEVEKYKIRLRHLGQVGSGLYNGMIYPLRGYGIKGVLWYQGEANAEDPSYYQSYLTSLISNWRAQFGQPQLPFLMVQLPNFMAKDTLPAESNWARIREAQFEVSKEVPLTALAVTYDLGEWNDIHPLNKKDMAKRLFLCARKMLYGEQVVASGPRFKHMRTDGNQVVVSFNEIGKGLAIGHGKKLRHFAIAGSDRKFVWANAIIRGNEVVLSHPKISNPQAVRYAWSNNPEDANLVNKEGMLAVPFRTDNW</sequence>
<reference evidence="3 4" key="1">
    <citation type="submission" date="2016-07" db="EMBL/GenBank/DDBJ databases">
        <title>Genome analysis of Sphingobacterium siyangense T12B17.</title>
        <authorList>
            <person name="Xu D."/>
            <person name="Su Y."/>
            <person name="Zheng S."/>
        </authorList>
    </citation>
    <scope>NUCLEOTIDE SEQUENCE [LARGE SCALE GENOMIC DNA]</scope>
    <source>
        <strain evidence="3 4">T12B17</strain>
    </source>
</reference>
<feature type="domain" description="Sialate O-acetylesterase" evidence="2">
    <location>
        <begin position="403"/>
        <end position="506"/>
    </location>
</feature>
<dbReference type="PANTHER" id="PTHR22901:SF0">
    <property type="entry name" value="SIALATE O-ACETYLESTERASE"/>
    <property type="match status" value="1"/>
</dbReference>
<dbReference type="EMBL" id="MCAQ01000001">
    <property type="protein sequence ID" value="RKF42030.1"/>
    <property type="molecule type" value="Genomic_DNA"/>
</dbReference>
<name>A0A420GA11_9SPHI</name>
<dbReference type="InterPro" id="IPR036514">
    <property type="entry name" value="SGNH_hydro_sf"/>
</dbReference>
<accession>A0A420GA11</accession>
<gene>
    <name evidence="3" type="ORF">BCY89_00550</name>
</gene>
<dbReference type="Pfam" id="PF03629">
    <property type="entry name" value="SASA"/>
    <property type="match status" value="1"/>
</dbReference>
<dbReference type="Gene3D" id="2.60.120.260">
    <property type="entry name" value="Galactose-binding domain-like"/>
    <property type="match status" value="1"/>
</dbReference>
<dbReference type="InterPro" id="IPR039329">
    <property type="entry name" value="SIAE"/>
</dbReference>